<name>Q46MZ2_CUPPJ</name>
<evidence type="ECO:0000256" key="1">
    <source>
        <dbReference type="SAM" id="SignalP"/>
    </source>
</evidence>
<dbReference type="eggNOG" id="ENOG5032XZU">
    <property type="taxonomic scope" value="Bacteria"/>
</dbReference>
<dbReference type="HOGENOM" id="CLU_146777_0_0_4"/>
<reference evidence="2" key="1">
    <citation type="submission" date="2005-08" db="EMBL/GenBank/DDBJ databases">
        <title>Complete sequence of a megaplasmid of Ralstonia eutropha JMP134.</title>
        <authorList>
            <person name="Copeland A."/>
            <person name="Lucas S."/>
            <person name="Lapidus A."/>
            <person name="Barry K."/>
            <person name="Detter J.C."/>
            <person name="Glavina T."/>
            <person name="Hammon N."/>
            <person name="Israni S."/>
            <person name="Pitluck S."/>
            <person name="Goltsman E."/>
            <person name="Martinez M."/>
            <person name="Vergez L."/>
            <person name="Larimer F."/>
            <person name="Land M."/>
            <person name="Lykidis A."/>
            <person name="Richardson P."/>
        </authorList>
    </citation>
    <scope>NUCLEOTIDE SEQUENCE [LARGE SCALE GENOMIC DNA]</scope>
    <source>
        <strain evidence="2">JMP134</strain>
        <plasmid evidence="2">megaplasmid</plasmid>
    </source>
</reference>
<protein>
    <submittedName>
        <fullName evidence="2">Uncharacterized protein</fullName>
    </submittedName>
</protein>
<accession>Q46MZ2</accession>
<organism evidence="2">
    <name type="scientific">Cupriavidus pinatubonensis (strain JMP 134 / LMG 1197)</name>
    <name type="common">Cupriavidus necator (strain JMP 134)</name>
    <dbReference type="NCBI Taxonomy" id="264198"/>
    <lineage>
        <taxon>Bacteria</taxon>
        <taxon>Pseudomonadati</taxon>
        <taxon>Pseudomonadota</taxon>
        <taxon>Betaproteobacteria</taxon>
        <taxon>Burkholderiales</taxon>
        <taxon>Burkholderiaceae</taxon>
        <taxon>Cupriavidus</taxon>
    </lineage>
</organism>
<dbReference type="AlphaFoldDB" id="Q46MZ2"/>
<keyword evidence="1" id="KW-0732">Signal</keyword>
<dbReference type="KEGG" id="reu:Reut_C6168"/>
<geneLocation type="plasmid" evidence="2">
    <name>megaplasmid</name>
</geneLocation>
<gene>
    <name evidence="2" type="ordered locus">Reut_C6168</name>
</gene>
<feature type="signal peptide" evidence="1">
    <location>
        <begin position="1"/>
        <end position="31"/>
    </location>
</feature>
<keyword evidence="2" id="KW-0614">Plasmid</keyword>
<proteinExistence type="predicted"/>
<sequence>MHEPNSLKVRPFRAASAIALLIPGMCHIALANASTPLLRCEISQGGGDPKIFDFKPTTDPYSVKSVDIDGYFRFKAVMVGAAPIAYIKLYTYYQDFDRVILLHEAKYVAPAVPSKSDSTGSFTGSNLLYSPVLGRELQYRCRLMGAA</sequence>
<dbReference type="EMBL" id="CP000092">
    <property type="protein sequence ID" value="AAZ65483.1"/>
    <property type="molecule type" value="Genomic_DNA"/>
</dbReference>
<feature type="chain" id="PRO_5005695348" evidence="1">
    <location>
        <begin position="32"/>
        <end position="147"/>
    </location>
</feature>
<evidence type="ECO:0000313" key="2">
    <source>
        <dbReference type="EMBL" id="AAZ65483.1"/>
    </source>
</evidence>
<dbReference type="OrthoDB" id="6057907at2"/>